<reference evidence="3" key="1">
    <citation type="journal article" date="2022" name="Plant J.">
        <title>Strategies of tolerance reflected in two North American maple genomes.</title>
        <authorList>
            <person name="McEvoy S.L."/>
            <person name="Sezen U.U."/>
            <person name="Trouern-Trend A."/>
            <person name="McMahon S.M."/>
            <person name="Schaberg P.G."/>
            <person name="Yang J."/>
            <person name="Wegrzyn J.L."/>
            <person name="Swenson N.G."/>
        </authorList>
    </citation>
    <scope>NUCLEOTIDE SEQUENCE</scope>
    <source>
        <strain evidence="3">91603</strain>
    </source>
</reference>
<name>A0AAD5J7M6_ACENE</name>
<comment type="caution">
    <text evidence="3">The sequence shown here is derived from an EMBL/GenBank/DDBJ whole genome shotgun (WGS) entry which is preliminary data.</text>
</comment>
<evidence type="ECO:0000256" key="2">
    <source>
        <dbReference type="SAM" id="Phobius"/>
    </source>
</evidence>
<evidence type="ECO:0000256" key="1">
    <source>
        <dbReference type="SAM" id="MobiDB-lite"/>
    </source>
</evidence>
<evidence type="ECO:0000313" key="3">
    <source>
        <dbReference type="EMBL" id="KAI9187313.1"/>
    </source>
</evidence>
<dbReference type="AlphaFoldDB" id="A0AAD5J7M6"/>
<feature type="transmembrane region" description="Helical" evidence="2">
    <location>
        <begin position="57"/>
        <end position="79"/>
    </location>
</feature>
<organism evidence="3 4">
    <name type="scientific">Acer negundo</name>
    <name type="common">Box elder</name>
    <dbReference type="NCBI Taxonomy" id="4023"/>
    <lineage>
        <taxon>Eukaryota</taxon>
        <taxon>Viridiplantae</taxon>
        <taxon>Streptophyta</taxon>
        <taxon>Embryophyta</taxon>
        <taxon>Tracheophyta</taxon>
        <taxon>Spermatophyta</taxon>
        <taxon>Magnoliopsida</taxon>
        <taxon>eudicotyledons</taxon>
        <taxon>Gunneridae</taxon>
        <taxon>Pentapetalae</taxon>
        <taxon>rosids</taxon>
        <taxon>malvids</taxon>
        <taxon>Sapindales</taxon>
        <taxon>Sapindaceae</taxon>
        <taxon>Hippocastanoideae</taxon>
        <taxon>Acereae</taxon>
        <taxon>Acer</taxon>
    </lineage>
</organism>
<dbReference type="EMBL" id="JAJSOW010000100">
    <property type="protein sequence ID" value="KAI9187313.1"/>
    <property type="molecule type" value="Genomic_DNA"/>
</dbReference>
<gene>
    <name evidence="3" type="ORF">LWI28_026676</name>
</gene>
<dbReference type="Proteomes" id="UP001064489">
    <property type="component" value="Chromosome 3"/>
</dbReference>
<feature type="transmembrane region" description="Helical" evidence="2">
    <location>
        <begin position="22"/>
        <end position="45"/>
    </location>
</feature>
<accession>A0AAD5J7M6</accession>
<keyword evidence="4" id="KW-1185">Reference proteome</keyword>
<proteinExistence type="predicted"/>
<protein>
    <recommendedName>
        <fullName evidence="5">Transmembrane protein</fullName>
    </recommendedName>
</protein>
<evidence type="ECO:0008006" key="5">
    <source>
        <dbReference type="Google" id="ProtNLM"/>
    </source>
</evidence>
<keyword evidence="2" id="KW-0472">Membrane</keyword>
<keyword evidence="2" id="KW-1133">Transmembrane helix</keyword>
<keyword evidence="2" id="KW-0812">Transmembrane</keyword>
<reference evidence="3" key="2">
    <citation type="submission" date="2023-02" db="EMBL/GenBank/DDBJ databases">
        <authorList>
            <person name="Swenson N.G."/>
            <person name="Wegrzyn J.L."/>
            <person name="Mcevoy S.L."/>
        </authorList>
    </citation>
    <scope>NUCLEOTIDE SEQUENCE</scope>
    <source>
        <strain evidence="3">91603</strain>
        <tissue evidence="3">Leaf</tissue>
    </source>
</reference>
<feature type="transmembrane region" description="Helical" evidence="2">
    <location>
        <begin position="85"/>
        <end position="104"/>
    </location>
</feature>
<sequence>MARNSVAHTLASVAFSSGYEVVFQPVLFLCLFSIVLSVSCFVIPVARNSVSHTLASLAVFSVELPVCWLSVLAYAWLVVVGVPGVVWACCLMVPRCSCVALCFFERQELYRKSKSHTDKTSNKEQNNKKQMETKHKNKM</sequence>
<feature type="region of interest" description="Disordered" evidence="1">
    <location>
        <begin position="115"/>
        <end position="139"/>
    </location>
</feature>
<evidence type="ECO:0000313" key="4">
    <source>
        <dbReference type="Proteomes" id="UP001064489"/>
    </source>
</evidence>